<dbReference type="InterPro" id="IPR043502">
    <property type="entry name" value="DNA/RNA_pol_sf"/>
</dbReference>
<evidence type="ECO:0000256" key="1">
    <source>
        <dbReference type="ARBA" id="ARBA00009995"/>
    </source>
</evidence>
<dbReference type="Gene3D" id="3.40.50.2000">
    <property type="entry name" value="Glycogen Phosphorylase B"/>
    <property type="match status" value="2"/>
</dbReference>
<dbReference type="Pfam" id="PF26168">
    <property type="entry name" value="Glyco_transf_N"/>
    <property type="match status" value="1"/>
</dbReference>
<dbReference type="SUPFAM" id="SSF56672">
    <property type="entry name" value="DNA/RNA polymerases"/>
    <property type="match status" value="1"/>
</dbReference>
<gene>
    <name evidence="5" type="ORF">SLEP1_g58882</name>
</gene>
<reference evidence="5 6" key="1">
    <citation type="journal article" date="2021" name="Commun. Biol.">
        <title>The genome of Shorea leprosula (Dipterocarpaceae) highlights the ecological relevance of drought in aseasonal tropical rainforests.</title>
        <authorList>
            <person name="Ng K.K.S."/>
            <person name="Kobayashi M.J."/>
            <person name="Fawcett J.A."/>
            <person name="Hatakeyama M."/>
            <person name="Paape T."/>
            <person name="Ng C.H."/>
            <person name="Ang C.C."/>
            <person name="Tnah L.H."/>
            <person name="Lee C.T."/>
            <person name="Nishiyama T."/>
            <person name="Sese J."/>
            <person name="O'Brien M.J."/>
            <person name="Copetti D."/>
            <person name="Mohd Noor M.I."/>
            <person name="Ong R.C."/>
            <person name="Putra M."/>
            <person name="Sireger I.Z."/>
            <person name="Indrioko S."/>
            <person name="Kosugi Y."/>
            <person name="Izuno A."/>
            <person name="Isagi Y."/>
            <person name="Lee S.L."/>
            <person name="Shimizu K.K."/>
        </authorList>
    </citation>
    <scope>NUCLEOTIDE SEQUENCE [LARGE SCALE GENOMIC DNA]</scope>
    <source>
        <strain evidence="5">214</strain>
    </source>
</reference>
<name>A0AAV5MRX1_9ROSI</name>
<dbReference type="InterPro" id="IPR002213">
    <property type="entry name" value="UDP_glucos_trans"/>
</dbReference>
<dbReference type="EMBL" id="BPVZ01000657">
    <property type="protein sequence ID" value="GKV52292.1"/>
    <property type="molecule type" value="Genomic_DNA"/>
</dbReference>
<dbReference type="Pfam" id="PF07727">
    <property type="entry name" value="RVT_2"/>
    <property type="match status" value="1"/>
</dbReference>
<dbReference type="InterPro" id="IPR013103">
    <property type="entry name" value="RVT_2"/>
</dbReference>
<dbReference type="Proteomes" id="UP001054252">
    <property type="component" value="Unassembled WGS sequence"/>
</dbReference>
<comment type="similarity">
    <text evidence="1">Belongs to the UDP-glycosyltransferase family.</text>
</comment>
<evidence type="ECO:0000313" key="5">
    <source>
        <dbReference type="EMBL" id="GKV52292.1"/>
    </source>
</evidence>
<protein>
    <submittedName>
        <fullName evidence="5">Uncharacterized protein</fullName>
    </submittedName>
</protein>
<dbReference type="PANTHER" id="PTHR48044">
    <property type="entry name" value="GLYCOSYLTRANSFERASE"/>
    <property type="match status" value="1"/>
</dbReference>
<keyword evidence="2" id="KW-0808">Transferase</keyword>
<proteinExistence type="inferred from homology"/>
<accession>A0AAV5MRX1</accession>
<dbReference type="InterPro" id="IPR035595">
    <property type="entry name" value="UDP_glycos_trans_CS"/>
</dbReference>
<dbReference type="CDD" id="cd09272">
    <property type="entry name" value="RNase_HI_RT_Ty1"/>
    <property type="match status" value="1"/>
</dbReference>
<evidence type="ECO:0000259" key="4">
    <source>
        <dbReference type="Pfam" id="PF26168"/>
    </source>
</evidence>
<dbReference type="PROSITE" id="PS00375">
    <property type="entry name" value="UDPGT"/>
    <property type="match status" value="1"/>
</dbReference>
<feature type="domain" description="Reverse transcriptase Ty1/copia-type" evidence="3">
    <location>
        <begin position="77"/>
        <end position="179"/>
    </location>
</feature>
<dbReference type="SUPFAM" id="SSF53756">
    <property type="entry name" value="UDP-Glycosyltransferase/glycogen phosphorylase"/>
    <property type="match status" value="1"/>
</dbReference>
<dbReference type="Pfam" id="PF00201">
    <property type="entry name" value="UDPGT"/>
    <property type="match status" value="1"/>
</dbReference>
<dbReference type="CDD" id="cd03784">
    <property type="entry name" value="GT1_Gtf-like"/>
    <property type="match status" value="1"/>
</dbReference>
<evidence type="ECO:0000259" key="3">
    <source>
        <dbReference type="Pfam" id="PF07727"/>
    </source>
</evidence>
<organism evidence="5 6">
    <name type="scientific">Rubroshorea leprosula</name>
    <dbReference type="NCBI Taxonomy" id="152421"/>
    <lineage>
        <taxon>Eukaryota</taxon>
        <taxon>Viridiplantae</taxon>
        <taxon>Streptophyta</taxon>
        <taxon>Embryophyta</taxon>
        <taxon>Tracheophyta</taxon>
        <taxon>Spermatophyta</taxon>
        <taxon>Magnoliopsida</taxon>
        <taxon>eudicotyledons</taxon>
        <taxon>Gunneridae</taxon>
        <taxon>Pentapetalae</taxon>
        <taxon>rosids</taxon>
        <taxon>malvids</taxon>
        <taxon>Malvales</taxon>
        <taxon>Dipterocarpaceae</taxon>
        <taxon>Rubroshorea</taxon>
    </lineage>
</organism>
<dbReference type="GO" id="GO:1901137">
    <property type="term" value="P:carbohydrate derivative biosynthetic process"/>
    <property type="evidence" value="ECO:0007669"/>
    <property type="project" value="UniProtKB-ARBA"/>
</dbReference>
<dbReference type="InterPro" id="IPR058980">
    <property type="entry name" value="Glyco_transf_N"/>
</dbReference>
<comment type="caution">
    <text evidence="5">The sequence shown here is derived from an EMBL/GenBank/DDBJ whole genome shotgun (WGS) entry which is preliminary data.</text>
</comment>
<sequence length="838" mass="94135">MCVFVGYGIDQKGFLCYDPKIAEQVSIDQFHIADEQPQTCSFHQPKDGTPVDAQSEAVSIPCWKEAMDSELSALLENDTWDMVPCPSNVSIIGSKWVFSIKLKADGSIEQYKARLVAQGYKQEYGIDYIETFAPVAKMTTVRLLIALSTMHQWPISQMDVKNAFLHGNLKETVYMKPHPVIVDAGYVQSSHDYSLFMHNSPQGVTLLLIYVDDMLIIDSNKEEVHSSSRGYAVNQQKYVLDLIQFANLSDDKCVDTPMEVNVKLRKEDGEKLSNPSFYRQLVGRLLYLTMTRPDIAYAVQVKQKTVSKSTTEAEYRAMSSACSELTWLRGFLQTLTFPTPPSPLYADNMSAIHIASNPVFHKCTKHIEVDCHFIRNMYLAGAITLPYIASKHQIADIFTKAMTTARHKFLVSKLTLVSQPQFEGEFKLRYLNPLLLTKIQFHELQFPPFPSPSPTRGRSADFLIHLEPLFYATLELRQPLGTLLQTLCSQAKKIVIIHDVMMAFAVQDAASFPNVQLYAFDSSCSFTAFTTMREQAESTFPIPEEIEFPDNLPSVEGCFTDEVMKFAVLQFEALKFQSGYIRNTCRVIEGDYIDLVGQIRGNKKQWAVGPLNVYLGCLGKKNSSKIGKNKCVEWLDKQPPHSVLYISFGTTCSMTEEQVKELAMGLEESKIRFIWVLKDADRADVFAEENGSSPELPKGFEERTEGVGMVERGWAPQAEILRHPSTGGFMSHCGWGSVLESISVGVPIAAWPMHSDQPWNAALVTRVLKIGVVARDWSHRKELVMASIKETVTTLMASEEGQMVRKRAKELGGGVRRATAEGGVSRMEMEAFIDHIIN</sequence>
<keyword evidence="6" id="KW-1185">Reference proteome</keyword>
<dbReference type="FunFam" id="3.40.50.2000:FF:000060">
    <property type="entry name" value="Glycosyltransferase"/>
    <property type="match status" value="1"/>
</dbReference>
<feature type="domain" description="Glycosyltransferase N-terminal" evidence="4">
    <location>
        <begin position="431"/>
        <end position="612"/>
    </location>
</feature>
<dbReference type="GO" id="GO:0008194">
    <property type="term" value="F:UDP-glycosyltransferase activity"/>
    <property type="evidence" value="ECO:0007669"/>
    <property type="project" value="InterPro"/>
</dbReference>
<evidence type="ECO:0000313" key="6">
    <source>
        <dbReference type="Proteomes" id="UP001054252"/>
    </source>
</evidence>
<dbReference type="PANTHER" id="PTHR48044:SF22">
    <property type="entry name" value="GLYCOSYLTRANSFERASE"/>
    <property type="match status" value="1"/>
</dbReference>
<evidence type="ECO:0000256" key="2">
    <source>
        <dbReference type="ARBA" id="ARBA00022679"/>
    </source>
</evidence>
<dbReference type="AlphaFoldDB" id="A0AAV5MRX1"/>